<evidence type="ECO:0000259" key="2">
    <source>
        <dbReference type="Pfam" id="PF20434"/>
    </source>
</evidence>
<reference evidence="4" key="1">
    <citation type="journal article" date="2016" name="Genome Announc.">
        <title>Draft genome sequences of fungus Aspergillus calidoustus.</title>
        <authorList>
            <person name="Horn F."/>
            <person name="Linde J."/>
            <person name="Mattern D.J."/>
            <person name="Walther G."/>
            <person name="Guthke R."/>
            <person name="Scherlach K."/>
            <person name="Martin K."/>
            <person name="Brakhage A.A."/>
            <person name="Petzke L."/>
            <person name="Valiante V."/>
        </authorList>
    </citation>
    <scope>NUCLEOTIDE SEQUENCE [LARGE SCALE GENOMIC DNA]</scope>
    <source>
        <strain evidence="4">SF006504</strain>
    </source>
</reference>
<organism evidence="3 4">
    <name type="scientific">Aspergillus calidoustus</name>
    <dbReference type="NCBI Taxonomy" id="454130"/>
    <lineage>
        <taxon>Eukaryota</taxon>
        <taxon>Fungi</taxon>
        <taxon>Dikarya</taxon>
        <taxon>Ascomycota</taxon>
        <taxon>Pezizomycotina</taxon>
        <taxon>Eurotiomycetes</taxon>
        <taxon>Eurotiomycetidae</taxon>
        <taxon>Eurotiales</taxon>
        <taxon>Aspergillaceae</taxon>
        <taxon>Aspergillus</taxon>
        <taxon>Aspergillus subgen. Nidulantes</taxon>
    </lineage>
</organism>
<keyword evidence="1" id="KW-0378">Hydrolase</keyword>
<dbReference type="GO" id="GO:0016787">
    <property type="term" value="F:hydrolase activity"/>
    <property type="evidence" value="ECO:0007669"/>
    <property type="project" value="UniProtKB-KW"/>
</dbReference>
<dbReference type="OrthoDB" id="433474at2759"/>
<feature type="domain" description="BD-FAE-like" evidence="2">
    <location>
        <begin position="85"/>
        <end position="191"/>
    </location>
</feature>
<dbReference type="AlphaFoldDB" id="A0A0U4ZJN8"/>
<evidence type="ECO:0000256" key="1">
    <source>
        <dbReference type="ARBA" id="ARBA00022801"/>
    </source>
</evidence>
<dbReference type="InterPro" id="IPR049492">
    <property type="entry name" value="BD-FAE-like_dom"/>
</dbReference>
<dbReference type="STRING" id="454130.A0A0U4ZJN8"/>
<dbReference type="InterPro" id="IPR050300">
    <property type="entry name" value="GDXG_lipolytic_enzyme"/>
</dbReference>
<dbReference type="PANTHER" id="PTHR48081:SF33">
    <property type="entry name" value="KYNURENINE FORMAMIDASE"/>
    <property type="match status" value="1"/>
</dbReference>
<protein>
    <recommendedName>
        <fullName evidence="2">BD-FAE-like domain-containing protein</fullName>
    </recommendedName>
</protein>
<dbReference type="OMA" id="HGGSWTI"/>
<dbReference type="Pfam" id="PF20434">
    <property type="entry name" value="BD-FAE"/>
    <property type="match status" value="1"/>
</dbReference>
<dbReference type="Gene3D" id="3.40.50.1820">
    <property type="entry name" value="alpha/beta hydrolase"/>
    <property type="match status" value="1"/>
</dbReference>
<dbReference type="SUPFAM" id="SSF53474">
    <property type="entry name" value="alpha/beta-Hydrolases"/>
    <property type="match status" value="1"/>
</dbReference>
<dbReference type="PANTHER" id="PTHR48081">
    <property type="entry name" value="AB HYDROLASE SUPERFAMILY PROTEIN C4A8.06C"/>
    <property type="match status" value="1"/>
</dbReference>
<dbReference type="EMBL" id="CDMC01000015">
    <property type="protein sequence ID" value="CEL09781.1"/>
    <property type="molecule type" value="Genomic_DNA"/>
</dbReference>
<sequence length="332" mass="35343">MATNTTSKPSLSAHDGTVGLTTSDVIPIAARGKEITGLEIFKETADDTAIPISRVDVLMSQMHTDVPSGGTDMNYGATDSQRLRLWNPTSSTSKAPIIVFVHGGSWRVGTYLDSVGSIKVSHLTKLGYAFATVNYTLFPAVSVAEQVQEVADAVGYLVRKATSLNIDPNRVILMGHSSGAHVVTLLGTDTRYLELAGVSIDTIQGVIALDGSNYNAPAEILDSPGSVAENMKYALGNDLEALETMSPTCNARAPNARVFLLLHIQRQGDIRQAVEFVNVLRAAGSEAALHVFEGEGFEGHVQMLLRLGDPGYPATGVLEGWLRVNAPVKQSP</sequence>
<name>A0A0U4ZJN8_ASPCI</name>
<accession>A0A0U4ZJN8</accession>
<proteinExistence type="predicted"/>
<evidence type="ECO:0000313" key="4">
    <source>
        <dbReference type="Proteomes" id="UP000054771"/>
    </source>
</evidence>
<dbReference type="Proteomes" id="UP000054771">
    <property type="component" value="Unassembled WGS sequence"/>
</dbReference>
<gene>
    <name evidence="3" type="ORF">ASPCAL12910</name>
</gene>
<dbReference type="InterPro" id="IPR029058">
    <property type="entry name" value="AB_hydrolase_fold"/>
</dbReference>
<keyword evidence="4" id="KW-1185">Reference proteome</keyword>
<evidence type="ECO:0000313" key="3">
    <source>
        <dbReference type="EMBL" id="CEL09781.1"/>
    </source>
</evidence>